<reference evidence="1 2" key="1">
    <citation type="submission" date="2018-01" db="EMBL/GenBank/DDBJ databases">
        <title>Denitrification phenotypes of diverse strains of Pseudomonas stutzeri.</title>
        <authorList>
            <person name="Milligan D.A."/>
            <person name="Bergaust L."/>
            <person name="Bakken L.R."/>
            <person name="Frostegard A."/>
        </authorList>
    </citation>
    <scope>NUCLEOTIDE SEQUENCE [LARGE SCALE GENOMIC DNA]</scope>
    <source>
        <strain evidence="1 2">CCUG 44592</strain>
    </source>
</reference>
<evidence type="ECO:0000313" key="2">
    <source>
        <dbReference type="Proteomes" id="UP000236003"/>
    </source>
</evidence>
<dbReference type="Proteomes" id="UP000236003">
    <property type="component" value="Unassembled WGS sequence"/>
</dbReference>
<dbReference type="Gene3D" id="2.30.140.50">
    <property type="entry name" value="Protein of unknown function DUF2790"/>
    <property type="match status" value="1"/>
</dbReference>
<protein>
    <submittedName>
        <fullName evidence="1">DUF2790 domain-containing protein</fullName>
    </submittedName>
</protein>
<dbReference type="InterPro" id="IPR021245">
    <property type="entry name" value="DUF2790"/>
</dbReference>
<dbReference type="Pfam" id="PF10976">
    <property type="entry name" value="DUF2790"/>
    <property type="match status" value="1"/>
</dbReference>
<proteinExistence type="predicted"/>
<dbReference type="AlphaFoldDB" id="A0A2N8RJW6"/>
<comment type="caution">
    <text evidence="1">The sequence shown here is derived from an EMBL/GenBank/DDBJ whole genome shotgun (WGS) entry which is preliminary data.</text>
</comment>
<dbReference type="RefSeq" id="WP_003280469.1">
    <property type="nucleotide sequence ID" value="NC_015740.1"/>
</dbReference>
<name>A0A2N8RJW6_STUST</name>
<gene>
    <name evidence="1" type="ORF">CXK99_01265</name>
</gene>
<organism evidence="1 2">
    <name type="scientific">Stutzerimonas stutzeri</name>
    <name type="common">Pseudomonas stutzeri</name>
    <dbReference type="NCBI Taxonomy" id="316"/>
    <lineage>
        <taxon>Bacteria</taxon>
        <taxon>Pseudomonadati</taxon>
        <taxon>Pseudomonadota</taxon>
        <taxon>Gammaproteobacteria</taxon>
        <taxon>Pseudomonadales</taxon>
        <taxon>Pseudomonadaceae</taxon>
        <taxon>Stutzerimonas</taxon>
    </lineage>
</organism>
<evidence type="ECO:0000313" key="1">
    <source>
        <dbReference type="EMBL" id="PNF61396.1"/>
    </source>
</evidence>
<sequence length="109" mass="11884">MNTGRIMAALSLMTVTSLTMAGGSSDSTYGEMIRANEKAMQEYAISTGKNPPKVVHYRYGMELDIAKVIQTTRTDITCNEVIPAQMTYEDSKGNLNILEYHVAGTNCPG</sequence>
<dbReference type="NCBIfam" id="NF041599">
    <property type="entry name" value="reg_PtrA_PA2808"/>
    <property type="match status" value="1"/>
</dbReference>
<accession>A0A2N8RJW6</accession>
<dbReference type="EMBL" id="POUM01000001">
    <property type="protein sequence ID" value="PNF61396.1"/>
    <property type="molecule type" value="Genomic_DNA"/>
</dbReference>